<dbReference type="EMBL" id="LN890956">
    <property type="protein sequence ID" value="CUS14691.1"/>
    <property type="molecule type" value="Genomic_DNA"/>
</dbReference>
<proteinExistence type="predicted"/>
<dbReference type="Proteomes" id="UP001412239">
    <property type="component" value="Unassembled WGS sequence"/>
</dbReference>
<accession>A0A292Q6I7</accession>
<protein>
    <submittedName>
        <fullName evidence="3">Uncharacterized protein</fullName>
    </submittedName>
</protein>
<sequence length="124" mass="13448">MILTQPALLCTLLICTVASVALPLDIGLDLEGMSNKLCSSSIAVANPYRPSDVRRERTMKQNGKIVYFESVQGPGPEHEDPDEELDSEPIPPEKTSAIKASGSSGRPKRPKGMAKLTKNRKTND</sequence>
<feature type="chain" id="PRO_5012764836" evidence="2">
    <location>
        <begin position="22"/>
        <end position="124"/>
    </location>
</feature>
<reference evidence="3" key="1">
    <citation type="submission" date="2015-10" db="EMBL/GenBank/DDBJ databases">
        <authorList>
            <person name="Regsiter A."/>
            <person name="william w."/>
        </authorList>
    </citation>
    <scope>NUCLEOTIDE SEQUENCE</scope>
    <source>
        <strain evidence="3">Montdore</strain>
    </source>
</reference>
<keyword evidence="4" id="KW-1185">Reference proteome</keyword>
<gene>
    <name evidence="3" type="ORF">GSTUAT00001216001</name>
</gene>
<feature type="signal peptide" evidence="2">
    <location>
        <begin position="1"/>
        <end position="21"/>
    </location>
</feature>
<evidence type="ECO:0000313" key="4">
    <source>
        <dbReference type="Proteomes" id="UP001412239"/>
    </source>
</evidence>
<evidence type="ECO:0000256" key="1">
    <source>
        <dbReference type="SAM" id="MobiDB-lite"/>
    </source>
</evidence>
<dbReference type="AlphaFoldDB" id="A0A292Q6I7"/>
<organism evidence="3 4">
    <name type="scientific">Tuber aestivum</name>
    <name type="common">summer truffle</name>
    <dbReference type="NCBI Taxonomy" id="59557"/>
    <lineage>
        <taxon>Eukaryota</taxon>
        <taxon>Fungi</taxon>
        <taxon>Dikarya</taxon>
        <taxon>Ascomycota</taxon>
        <taxon>Pezizomycotina</taxon>
        <taxon>Pezizomycetes</taxon>
        <taxon>Pezizales</taxon>
        <taxon>Tuberaceae</taxon>
        <taxon>Tuber</taxon>
    </lineage>
</organism>
<name>A0A292Q6I7_9PEZI</name>
<feature type="region of interest" description="Disordered" evidence="1">
    <location>
        <begin position="68"/>
        <end position="124"/>
    </location>
</feature>
<evidence type="ECO:0000256" key="2">
    <source>
        <dbReference type="SAM" id="SignalP"/>
    </source>
</evidence>
<keyword evidence="2" id="KW-0732">Signal</keyword>
<evidence type="ECO:0000313" key="3">
    <source>
        <dbReference type="EMBL" id="CUS14691.1"/>
    </source>
</evidence>
<feature type="compositionally biased region" description="Basic residues" evidence="1">
    <location>
        <begin position="106"/>
        <end position="124"/>
    </location>
</feature>